<accession>A0ABT2JJ80</accession>
<evidence type="ECO:0008006" key="3">
    <source>
        <dbReference type="Google" id="ProtNLM"/>
    </source>
</evidence>
<gene>
    <name evidence="1" type="ORF">JT362_31135</name>
</gene>
<evidence type="ECO:0000313" key="2">
    <source>
        <dbReference type="Proteomes" id="UP001156441"/>
    </source>
</evidence>
<dbReference type="EMBL" id="JAFFZE010000026">
    <property type="protein sequence ID" value="MCT2587584.1"/>
    <property type="molecule type" value="Genomic_DNA"/>
</dbReference>
<dbReference type="Proteomes" id="UP001156441">
    <property type="component" value="Unassembled WGS sequence"/>
</dbReference>
<keyword evidence="2" id="KW-1185">Reference proteome</keyword>
<dbReference type="RefSeq" id="WP_260195490.1">
    <property type="nucleotide sequence ID" value="NZ_JAFFZE010000026.1"/>
</dbReference>
<proteinExistence type="predicted"/>
<sequence>MTGPLLPHLFQRKIGWRREIISTKVLYRLLSETLHRAGLVDRVGEPLRYMPHDFRRIFATDAVPAAFQCTSPRASSATTTCSARTPVSRCSRPN</sequence>
<name>A0ABT2JJ80_9PSEU</name>
<comment type="caution">
    <text evidence="1">The sequence shown here is derived from an EMBL/GenBank/DDBJ whole genome shotgun (WGS) entry which is preliminary data.</text>
</comment>
<evidence type="ECO:0000313" key="1">
    <source>
        <dbReference type="EMBL" id="MCT2587584.1"/>
    </source>
</evidence>
<organism evidence="1 2">
    <name type="scientific">Actinophytocola gossypii</name>
    <dbReference type="NCBI Taxonomy" id="2812003"/>
    <lineage>
        <taxon>Bacteria</taxon>
        <taxon>Bacillati</taxon>
        <taxon>Actinomycetota</taxon>
        <taxon>Actinomycetes</taxon>
        <taxon>Pseudonocardiales</taxon>
        <taxon>Pseudonocardiaceae</taxon>
    </lineage>
</organism>
<protein>
    <recommendedName>
        <fullName evidence="3">Tyr recombinase domain-containing protein</fullName>
    </recommendedName>
</protein>
<dbReference type="SUPFAM" id="SSF56349">
    <property type="entry name" value="DNA breaking-rejoining enzymes"/>
    <property type="match status" value="1"/>
</dbReference>
<reference evidence="1 2" key="1">
    <citation type="submission" date="2021-02" db="EMBL/GenBank/DDBJ databases">
        <title>Actinophytocola xerophila sp. nov., isolated from soil of cotton cropping field.</title>
        <authorList>
            <person name="Huang R."/>
            <person name="Chen X."/>
            <person name="Ge X."/>
            <person name="Liu W."/>
        </authorList>
    </citation>
    <scope>NUCLEOTIDE SEQUENCE [LARGE SCALE GENOMIC DNA]</scope>
    <source>
        <strain evidence="1 2">S1-96</strain>
    </source>
</reference>
<dbReference type="InterPro" id="IPR011010">
    <property type="entry name" value="DNA_brk_join_enz"/>
</dbReference>